<dbReference type="PANTHER" id="PTHR30483">
    <property type="entry name" value="LEUCINE-SPECIFIC-BINDING PROTEIN"/>
    <property type="match status" value="1"/>
</dbReference>
<protein>
    <submittedName>
        <fullName evidence="6">ABC transporter substrate-binding protein</fullName>
    </submittedName>
</protein>
<dbReference type="InterPro" id="IPR000709">
    <property type="entry name" value="Leu_Ile_Val-bd"/>
</dbReference>
<keyword evidence="2" id="KW-0813">Transport</keyword>
<sequence length="426" mass="45885">MTRILNSTWTRRRVLGTGAAALAAPVILPRRGFAGENEIRIGWISPTSGPVAAFGSADDYIMQGVQSIIDKGLDINGTHYSIKIIRRDTQSNPNRAAEVASQLILKDNVHLMLSSSTADTVLPVADQCETNEVPSISTDTPWDAFFFARGGDPAVGFNWTYHFFWGAAQIVDSYSSLWSQIETNKKVGLLLSNDSDGVAQSNPETGMAAMLRKAGYEVVDGGLFEPLSDDYSAQISKMKDAGVDILTGVFLPPDWTTFWLQAAQQGFKPKAATIAKALLFSDAVAALGDHGVGLSSEVWWSPDHPFPSTLTGQSSADIAGGFEKATGKQWIQPMGYKHALLEVAFDVLKRSADPTDPGAIMDAVKATNITTLVGPVNWKTGPVPNASQTPVVGGQWVKGEKWPFEIKVAENKYAPDIKVQKPFAAL</sequence>
<dbReference type="InterPro" id="IPR028082">
    <property type="entry name" value="Peripla_BP_I"/>
</dbReference>
<dbReference type="RefSeq" id="WP_304374784.1">
    <property type="nucleotide sequence ID" value="NZ_JAUOZU010000002.1"/>
</dbReference>
<dbReference type="PRINTS" id="PR00337">
    <property type="entry name" value="LEUILEVALBP"/>
</dbReference>
<dbReference type="Proteomes" id="UP001174932">
    <property type="component" value="Unassembled WGS sequence"/>
</dbReference>
<evidence type="ECO:0000256" key="1">
    <source>
        <dbReference type="ARBA" id="ARBA00010062"/>
    </source>
</evidence>
<proteinExistence type="inferred from homology"/>
<evidence type="ECO:0000313" key="6">
    <source>
        <dbReference type="EMBL" id="MDO6962890.1"/>
    </source>
</evidence>
<evidence type="ECO:0000256" key="3">
    <source>
        <dbReference type="ARBA" id="ARBA00022729"/>
    </source>
</evidence>
<dbReference type="InterPro" id="IPR051010">
    <property type="entry name" value="BCAA_transport"/>
</dbReference>
<keyword evidence="3" id="KW-0732">Signal</keyword>
<reference evidence="6" key="2">
    <citation type="submission" date="2023-07" db="EMBL/GenBank/DDBJ databases">
        <authorList>
            <person name="Shen H."/>
        </authorList>
    </citation>
    <scope>NUCLEOTIDE SEQUENCE</scope>
    <source>
        <strain evidence="6">TNR-22</strain>
    </source>
</reference>
<evidence type="ECO:0000256" key="4">
    <source>
        <dbReference type="ARBA" id="ARBA00022970"/>
    </source>
</evidence>
<comment type="similarity">
    <text evidence="1">Belongs to the leucine-binding protein family.</text>
</comment>
<accession>A0ABT8YI00</accession>
<keyword evidence="7" id="KW-1185">Reference proteome</keyword>
<name>A0ABT8YI00_9HYPH</name>
<dbReference type="SUPFAM" id="SSF53822">
    <property type="entry name" value="Periplasmic binding protein-like I"/>
    <property type="match status" value="1"/>
</dbReference>
<dbReference type="PROSITE" id="PS51318">
    <property type="entry name" value="TAT"/>
    <property type="match status" value="1"/>
</dbReference>
<dbReference type="CDD" id="cd06337">
    <property type="entry name" value="PBP1_ABC_ligand_binding-like"/>
    <property type="match status" value="1"/>
</dbReference>
<dbReference type="InterPro" id="IPR028081">
    <property type="entry name" value="Leu-bd"/>
</dbReference>
<organism evidence="6 7">
    <name type="scientific">Rhizobium alvei</name>
    <dbReference type="NCBI Taxonomy" id="1132659"/>
    <lineage>
        <taxon>Bacteria</taxon>
        <taxon>Pseudomonadati</taxon>
        <taxon>Pseudomonadota</taxon>
        <taxon>Alphaproteobacteria</taxon>
        <taxon>Hyphomicrobiales</taxon>
        <taxon>Rhizobiaceae</taxon>
        <taxon>Rhizobium/Agrobacterium group</taxon>
        <taxon>Rhizobium</taxon>
    </lineage>
</organism>
<dbReference type="Gene3D" id="3.40.50.2300">
    <property type="match status" value="2"/>
</dbReference>
<evidence type="ECO:0000313" key="7">
    <source>
        <dbReference type="Proteomes" id="UP001174932"/>
    </source>
</evidence>
<gene>
    <name evidence="6" type="ORF">Q4481_02915</name>
</gene>
<dbReference type="InterPro" id="IPR006311">
    <property type="entry name" value="TAT_signal"/>
</dbReference>
<reference evidence="6" key="1">
    <citation type="journal article" date="2015" name="Int. J. Syst. Evol. Microbiol.">
        <title>Rhizobium alvei sp. nov., isolated from a freshwater river.</title>
        <authorList>
            <person name="Sheu S.Y."/>
            <person name="Huang H.W."/>
            <person name="Young C.C."/>
            <person name="Chen W.M."/>
        </authorList>
    </citation>
    <scope>NUCLEOTIDE SEQUENCE</scope>
    <source>
        <strain evidence="6">TNR-22</strain>
    </source>
</reference>
<dbReference type="PANTHER" id="PTHR30483:SF6">
    <property type="entry name" value="PERIPLASMIC BINDING PROTEIN OF ABC TRANSPORTER FOR NATURAL AMINO ACIDS"/>
    <property type="match status" value="1"/>
</dbReference>
<evidence type="ECO:0000259" key="5">
    <source>
        <dbReference type="Pfam" id="PF13458"/>
    </source>
</evidence>
<dbReference type="Pfam" id="PF13458">
    <property type="entry name" value="Peripla_BP_6"/>
    <property type="match status" value="1"/>
</dbReference>
<evidence type="ECO:0000256" key="2">
    <source>
        <dbReference type="ARBA" id="ARBA00022448"/>
    </source>
</evidence>
<keyword evidence="4" id="KW-0029">Amino-acid transport</keyword>
<feature type="domain" description="Leucine-binding protein" evidence="5">
    <location>
        <begin position="38"/>
        <end position="379"/>
    </location>
</feature>
<dbReference type="EMBL" id="JAUOZU010000002">
    <property type="protein sequence ID" value="MDO6962890.1"/>
    <property type="molecule type" value="Genomic_DNA"/>
</dbReference>
<comment type="caution">
    <text evidence="6">The sequence shown here is derived from an EMBL/GenBank/DDBJ whole genome shotgun (WGS) entry which is preliminary data.</text>
</comment>